<protein>
    <recommendedName>
        <fullName evidence="3">Dithiol-disulfide isomerase</fullName>
    </recommendedName>
</protein>
<keyword evidence="2" id="KW-1185">Reference proteome</keyword>
<name>A0A0C1LY10_9LACO</name>
<dbReference type="AlphaFoldDB" id="A0A0C1LY10"/>
<comment type="caution">
    <text evidence="1">The sequence shown here is derived from an EMBL/GenBank/DDBJ whole genome shotgun (WGS) entry which is preliminary data.</text>
</comment>
<dbReference type="RefSeq" id="WP_052236605.1">
    <property type="nucleotide sequence ID" value="NZ_JOJZ01000017.1"/>
</dbReference>
<dbReference type="Gene3D" id="3.40.30.10">
    <property type="entry name" value="Glutaredoxin"/>
    <property type="match status" value="1"/>
</dbReference>
<evidence type="ECO:0000313" key="1">
    <source>
        <dbReference type="EMBL" id="KID41760.1"/>
    </source>
</evidence>
<dbReference type="SUPFAM" id="SSF52833">
    <property type="entry name" value="Thioredoxin-like"/>
    <property type="match status" value="1"/>
</dbReference>
<dbReference type="OrthoDB" id="2156137at2"/>
<organism evidence="1 2">
    <name type="scientific">Fructilactobacillus fructivorans</name>
    <dbReference type="NCBI Taxonomy" id="1614"/>
    <lineage>
        <taxon>Bacteria</taxon>
        <taxon>Bacillati</taxon>
        <taxon>Bacillota</taxon>
        <taxon>Bacilli</taxon>
        <taxon>Lactobacillales</taxon>
        <taxon>Lactobacillaceae</taxon>
        <taxon>Fructilactobacillus</taxon>
    </lineage>
</organism>
<evidence type="ECO:0000313" key="2">
    <source>
        <dbReference type="Proteomes" id="UP000031397"/>
    </source>
</evidence>
<dbReference type="InterPro" id="IPR036249">
    <property type="entry name" value="Thioredoxin-like_sf"/>
</dbReference>
<dbReference type="PATRIC" id="fig|1614.7.peg.706"/>
<dbReference type="EMBL" id="JOJZ01000017">
    <property type="protein sequence ID" value="KID41760.1"/>
    <property type="molecule type" value="Genomic_DNA"/>
</dbReference>
<evidence type="ECO:0008006" key="3">
    <source>
        <dbReference type="Google" id="ProtNLM"/>
    </source>
</evidence>
<sequence length="194" mass="22401">MIELYLFVDPTCSDCAESERTIARLSKQLPCKTSYRIIPIMNLSVISGNKEAHSQLLPYKLILDYKAALFQGAKKGRKFLFALQRDILEKNMTYCDSLVYNIAKQVKLDMDMFKEDRRSKLTESTFKSDQKMISEMNISNHGNLVIFDCDSADNGLLIDKVDYHELFEICSHIIQKESQELDDKIKQTSNLRVL</sequence>
<dbReference type="Pfam" id="PF13743">
    <property type="entry name" value="Thioredoxin_5"/>
    <property type="match status" value="1"/>
</dbReference>
<dbReference type="GeneID" id="74913412"/>
<dbReference type="Proteomes" id="UP000031397">
    <property type="component" value="Unassembled WGS sequence"/>
</dbReference>
<accession>A0A0C1LY10</accession>
<gene>
    <name evidence="1" type="ORF">LfDm3_0746</name>
</gene>
<proteinExistence type="predicted"/>
<reference evidence="1 2" key="1">
    <citation type="submission" date="2014-06" db="EMBL/GenBank/DDBJ databases">
        <title>Functional and comparative genomic analyses of the Drosophila gut microbiota identify candidate symbiosis factors.</title>
        <authorList>
            <person name="Newell P.D."/>
            <person name="Chaston J.M."/>
            <person name="Douglas A.E."/>
        </authorList>
    </citation>
    <scope>NUCLEOTIDE SEQUENCE [LARGE SCALE GENOMIC DNA]</scope>
    <source>
        <strain evidence="1 2">DmCS_002</strain>
    </source>
</reference>